<sequence>MCVDKKLSGVAAVQTLFRFNRTHRTTGGEQKRKTFVIDTLYDFMSQIIDYGDPYMEMLSIFCGCCPSGVSCGRVAGAYRCQCSWRGVGVSRGSCCDRGVNGCGCACDGRRFQRSRKSIVSRTRSGGTTEAVDCFGDTSANATNE</sequence>
<comment type="caution">
    <text evidence="1">The sequence shown here is derived from an EMBL/GenBank/DDBJ whole genome shotgun (WGS) entry which is preliminary data.</text>
</comment>
<name>A0ABV9RZD2_9PSEU</name>
<dbReference type="EMBL" id="JBHSIS010000005">
    <property type="protein sequence ID" value="MFC4853953.1"/>
    <property type="molecule type" value="Genomic_DNA"/>
</dbReference>
<reference evidence="2" key="1">
    <citation type="journal article" date="2019" name="Int. J. Syst. Evol. Microbiol.">
        <title>The Global Catalogue of Microorganisms (GCM) 10K type strain sequencing project: providing services to taxonomists for standard genome sequencing and annotation.</title>
        <authorList>
            <consortium name="The Broad Institute Genomics Platform"/>
            <consortium name="The Broad Institute Genome Sequencing Center for Infectious Disease"/>
            <person name="Wu L."/>
            <person name="Ma J."/>
        </authorList>
    </citation>
    <scope>NUCLEOTIDE SEQUENCE [LARGE SCALE GENOMIC DNA]</scope>
    <source>
        <strain evidence="2">ZS-22-S1</strain>
    </source>
</reference>
<accession>A0ABV9RZD2</accession>
<gene>
    <name evidence="1" type="ORF">ACFPCV_10595</name>
</gene>
<evidence type="ECO:0000313" key="2">
    <source>
        <dbReference type="Proteomes" id="UP001595859"/>
    </source>
</evidence>
<proteinExistence type="predicted"/>
<dbReference type="RefSeq" id="WP_378055918.1">
    <property type="nucleotide sequence ID" value="NZ_JBHSIS010000005.1"/>
</dbReference>
<protein>
    <submittedName>
        <fullName evidence="1">Uncharacterized protein</fullName>
    </submittedName>
</protein>
<evidence type="ECO:0000313" key="1">
    <source>
        <dbReference type="EMBL" id="MFC4853953.1"/>
    </source>
</evidence>
<dbReference type="Proteomes" id="UP001595859">
    <property type="component" value="Unassembled WGS sequence"/>
</dbReference>
<keyword evidence="2" id="KW-1185">Reference proteome</keyword>
<organism evidence="1 2">
    <name type="scientific">Actinophytocola glycyrrhizae</name>
    <dbReference type="NCBI Taxonomy" id="2044873"/>
    <lineage>
        <taxon>Bacteria</taxon>
        <taxon>Bacillati</taxon>
        <taxon>Actinomycetota</taxon>
        <taxon>Actinomycetes</taxon>
        <taxon>Pseudonocardiales</taxon>
        <taxon>Pseudonocardiaceae</taxon>
    </lineage>
</organism>